<dbReference type="GO" id="GO:0004386">
    <property type="term" value="F:helicase activity"/>
    <property type="evidence" value="ECO:0007669"/>
    <property type="project" value="UniProtKB-KW"/>
</dbReference>
<evidence type="ECO:0000313" key="3">
    <source>
        <dbReference type="Proteomes" id="UP000011976"/>
    </source>
</evidence>
<keyword evidence="2" id="KW-0547">Nucleotide-binding</keyword>
<dbReference type="STRING" id="1151754.M9MGI6"/>
<name>M9MGI6_PSEA3</name>
<dbReference type="Pfam" id="PF17856">
    <property type="entry name" value="TIP49_C"/>
    <property type="match status" value="1"/>
</dbReference>
<dbReference type="InterPro" id="IPR041048">
    <property type="entry name" value="RuvB-like_C"/>
</dbReference>
<proteinExistence type="predicted"/>
<reference evidence="3" key="1">
    <citation type="journal article" date="2013" name="Genome Announc.">
        <title>Genome sequence of the basidiomycetous yeast Pseudozyma antarctica T-34, a producer of the glycolipid biosurfactants mannosylerythritol lipids.</title>
        <authorList>
            <person name="Morita T."/>
            <person name="Koike H."/>
            <person name="Koyama Y."/>
            <person name="Hagiwara H."/>
            <person name="Ito E."/>
            <person name="Fukuoka T."/>
            <person name="Imura T."/>
            <person name="Machida M."/>
            <person name="Kitamoto D."/>
        </authorList>
    </citation>
    <scope>NUCLEOTIDE SEQUENCE [LARGE SCALE GENOMIC DNA]</scope>
    <source>
        <strain evidence="3">T-34</strain>
    </source>
</reference>
<protein>
    <submittedName>
        <fullName evidence="2">DNA helicase, TBP-interacting protein</fullName>
    </submittedName>
</protein>
<evidence type="ECO:0000313" key="2">
    <source>
        <dbReference type="EMBL" id="GAC77073.1"/>
    </source>
</evidence>
<gene>
    <name evidence="2" type="ORF">PANT_24c00032</name>
</gene>
<dbReference type="AlphaFoldDB" id="M9MGI6"/>
<feature type="domain" description="RuvB-like AAA-lid" evidence="1">
    <location>
        <begin position="11"/>
        <end position="64"/>
    </location>
</feature>
<dbReference type="EMBL" id="DF196790">
    <property type="protein sequence ID" value="GAC77073.1"/>
    <property type="molecule type" value="Genomic_DNA"/>
</dbReference>
<keyword evidence="2" id="KW-0378">Hydrolase</keyword>
<keyword evidence="2" id="KW-0067">ATP-binding</keyword>
<accession>M9MGI6</accession>
<keyword evidence="2" id="KW-0347">Helicase</keyword>
<dbReference type="Gene3D" id="1.10.8.60">
    <property type="match status" value="1"/>
</dbReference>
<organism evidence="2 3">
    <name type="scientific">Pseudozyma antarctica (strain T-34)</name>
    <name type="common">Yeast</name>
    <name type="synonym">Candida antarctica</name>
    <dbReference type="NCBI Taxonomy" id="1151754"/>
    <lineage>
        <taxon>Eukaryota</taxon>
        <taxon>Fungi</taxon>
        <taxon>Dikarya</taxon>
        <taxon>Basidiomycota</taxon>
        <taxon>Ustilaginomycotina</taxon>
        <taxon>Ustilaginomycetes</taxon>
        <taxon>Ustilaginales</taxon>
        <taxon>Ustilaginaceae</taxon>
        <taxon>Moesziomyces</taxon>
    </lineage>
</organism>
<dbReference type="Proteomes" id="UP000011976">
    <property type="component" value="Unassembled WGS sequence"/>
</dbReference>
<evidence type="ECO:0000259" key="1">
    <source>
        <dbReference type="Pfam" id="PF17856"/>
    </source>
</evidence>
<sequence>MSLFPSPDYQLTTPAFRCTVSCSCFHAYRFALQLLSPSSILAKTAGRSEITTKDVAEANELFMDARRSAKVLTATSETAEAVPMETS</sequence>